<sequence>MIPCRSFSSTILHFPSLHSCPTQRRQYNQNRGEGDAKRKVVKSLFPVDVSSFPHVPPLRSLINAVCVDLIPIDSSDRPGRFPAYQS</sequence>
<proteinExistence type="predicted"/>
<dbReference type="Proteomes" id="UP000886998">
    <property type="component" value="Unassembled WGS sequence"/>
</dbReference>
<gene>
    <name evidence="1" type="ORF">TNIN_305001</name>
</gene>
<accession>A0A8X7BY71</accession>
<evidence type="ECO:0000313" key="2">
    <source>
        <dbReference type="Proteomes" id="UP000886998"/>
    </source>
</evidence>
<dbReference type="EMBL" id="BMAV01005927">
    <property type="protein sequence ID" value="GFY47388.1"/>
    <property type="molecule type" value="Genomic_DNA"/>
</dbReference>
<protein>
    <submittedName>
        <fullName evidence="1">Uncharacterized protein</fullName>
    </submittedName>
</protein>
<name>A0A8X7BY71_9ARAC</name>
<dbReference type="AlphaFoldDB" id="A0A8X7BY71"/>
<evidence type="ECO:0000313" key="1">
    <source>
        <dbReference type="EMBL" id="GFY47388.1"/>
    </source>
</evidence>
<reference evidence="1" key="1">
    <citation type="submission" date="2020-08" db="EMBL/GenBank/DDBJ databases">
        <title>Multicomponent nature underlies the extraordinary mechanical properties of spider dragline silk.</title>
        <authorList>
            <person name="Kono N."/>
            <person name="Nakamura H."/>
            <person name="Mori M."/>
            <person name="Yoshida Y."/>
            <person name="Ohtoshi R."/>
            <person name="Malay A.D."/>
            <person name="Moran D.A.P."/>
            <person name="Tomita M."/>
            <person name="Numata K."/>
            <person name="Arakawa K."/>
        </authorList>
    </citation>
    <scope>NUCLEOTIDE SEQUENCE</scope>
</reference>
<keyword evidence="2" id="KW-1185">Reference proteome</keyword>
<organism evidence="1 2">
    <name type="scientific">Trichonephila inaurata madagascariensis</name>
    <dbReference type="NCBI Taxonomy" id="2747483"/>
    <lineage>
        <taxon>Eukaryota</taxon>
        <taxon>Metazoa</taxon>
        <taxon>Ecdysozoa</taxon>
        <taxon>Arthropoda</taxon>
        <taxon>Chelicerata</taxon>
        <taxon>Arachnida</taxon>
        <taxon>Araneae</taxon>
        <taxon>Araneomorphae</taxon>
        <taxon>Entelegynae</taxon>
        <taxon>Araneoidea</taxon>
        <taxon>Nephilidae</taxon>
        <taxon>Trichonephila</taxon>
        <taxon>Trichonephila inaurata</taxon>
    </lineage>
</organism>
<comment type="caution">
    <text evidence="1">The sequence shown here is derived from an EMBL/GenBank/DDBJ whole genome shotgun (WGS) entry which is preliminary data.</text>
</comment>